<dbReference type="EMBL" id="CP030104">
    <property type="protein sequence ID" value="AWX43333.1"/>
    <property type="molecule type" value="Genomic_DNA"/>
</dbReference>
<evidence type="ECO:0000313" key="3">
    <source>
        <dbReference type="Proteomes" id="UP000248536"/>
    </source>
</evidence>
<keyword evidence="1" id="KW-0472">Membrane</keyword>
<organism evidence="2 3">
    <name type="scientific">Flagellimonas maritima</name>
    <dbReference type="NCBI Taxonomy" id="1383885"/>
    <lineage>
        <taxon>Bacteria</taxon>
        <taxon>Pseudomonadati</taxon>
        <taxon>Bacteroidota</taxon>
        <taxon>Flavobacteriia</taxon>
        <taxon>Flavobacteriales</taxon>
        <taxon>Flavobacteriaceae</taxon>
        <taxon>Flagellimonas</taxon>
    </lineage>
</organism>
<dbReference type="OrthoDB" id="1048788at2"/>
<dbReference type="KEGG" id="spon:HME9304_00321"/>
<keyword evidence="1" id="KW-1133">Transmembrane helix</keyword>
<accession>A0A2Z4LNL1</accession>
<dbReference type="Proteomes" id="UP000248536">
    <property type="component" value="Chromosome"/>
</dbReference>
<dbReference type="Pfam" id="PF12725">
    <property type="entry name" value="DUF3810"/>
    <property type="match status" value="1"/>
</dbReference>
<name>A0A2Z4LNL1_9FLAO</name>
<feature type="transmembrane region" description="Helical" evidence="1">
    <location>
        <begin position="7"/>
        <end position="24"/>
    </location>
</feature>
<evidence type="ECO:0000313" key="2">
    <source>
        <dbReference type="EMBL" id="AWX43333.1"/>
    </source>
</evidence>
<feature type="transmembrane region" description="Helical" evidence="1">
    <location>
        <begin position="91"/>
        <end position="111"/>
    </location>
</feature>
<dbReference type="RefSeq" id="WP_112376922.1">
    <property type="nucleotide sequence ID" value="NZ_CP030104.1"/>
</dbReference>
<feature type="transmembrane region" description="Helical" evidence="1">
    <location>
        <begin position="44"/>
        <end position="70"/>
    </location>
</feature>
<keyword evidence="3" id="KW-1185">Reference proteome</keyword>
<evidence type="ECO:0000256" key="1">
    <source>
        <dbReference type="SAM" id="Phobius"/>
    </source>
</evidence>
<dbReference type="InterPro" id="IPR024294">
    <property type="entry name" value="DUF3810"/>
</dbReference>
<gene>
    <name evidence="2" type="ORF">HME9304_00321</name>
</gene>
<protein>
    <recommendedName>
        <fullName evidence="4">DUF3810 domain-containing protein</fullName>
    </recommendedName>
</protein>
<sequence>MGQKVKTIIAIALPLQVILVKWLANYPGLVEEYYSNGIYPYISQFLRILFGWVPFSVGDIFYTLLAFLALRYIYKNHRFIRKRPLQFLKDIVVVLSIAYFTFHLFWGLNYYRQPITWKLQIEKEYTMEELVSINEYLIEKVNKYQVQITRDTTNMVKIPYSRKEIFKRTKEGYSNLSRHYPDFEYNTSSLKASLYSLPLTYMGYGGYLNPFSNEAQVNGLMPASRLPTVSGHEVGHQLGYSAEDATNLIGFLVTIKNDDIYFKHTAYSHALGYCLSDLLRKDEVKFRELFEKLNPGVKKNFKEISEFWEQYANPLEPVFKSVFSAFLKANNQQEGIQSYNSVVGLVINYHEKYGF</sequence>
<dbReference type="AlphaFoldDB" id="A0A2Z4LNL1"/>
<proteinExistence type="predicted"/>
<keyword evidence="1" id="KW-0812">Transmembrane</keyword>
<reference evidence="2 3" key="1">
    <citation type="submission" date="2018-06" db="EMBL/GenBank/DDBJ databases">
        <title>Spongiibacterium sp. HME9304 Genome sequencing and assembly.</title>
        <authorList>
            <person name="Kang H."/>
            <person name="Kim H."/>
            <person name="Joh K."/>
        </authorList>
    </citation>
    <scope>NUCLEOTIDE SEQUENCE [LARGE SCALE GENOMIC DNA]</scope>
    <source>
        <strain evidence="2 3">HME9304</strain>
    </source>
</reference>
<evidence type="ECO:0008006" key="4">
    <source>
        <dbReference type="Google" id="ProtNLM"/>
    </source>
</evidence>